<dbReference type="AlphaFoldDB" id="A0AAN9E6U4"/>
<gene>
    <name evidence="2" type="ORF">RIF29_41176</name>
</gene>
<feature type="region of interest" description="Disordered" evidence="1">
    <location>
        <begin position="73"/>
        <end position="109"/>
    </location>
</feature>
<organism evidence="2 3">
    <name type="scientific">Crotalaria pallida</name>
    <name type="common">Smooth rattlebox</name>
    <name type="synonym">Crotalaria striata</name>
    <dbReference type="NCBI Taxonomy" id="3830"/>
    <lineage>
        <taxon>Eukaryota</taxon>
        <taxon>Viridiplantae</taxon>
        <taxon>Streptophyta</taxon>
        <taxon>Embryophyta</taxon>
        <taxon>Tracheophyta</taxon>
        <taxon>Spermatophyta</taxon>
        <taxon>Magnoliopsida</taxon>
        <taxon>eudicotyledons</taxon>
        <taxon>Gunneridae</taxon>
        <taxon>Pentapetalae</taxon>
        <taxon>rosids</taxon>
        <taxon>fabids</taxon>
        <taxon>Fabales</taxon>
        <taxon>Fabaceae</taxon>
        <taxon>Papilionoideae</taxon>
        <taxon>50 kb inversion clade</taxon>
        <taxon>genistoids sensu lato</taxon>
        <taxon>core genistoids</taxon>
        <taxon>Crotalarieae</taxon>
        <taxon>Crotalaria</taxon>
    </lineage>
</organism>
<name>A0AAN9E6U4_CROPI</name>
<keyword evidence="3" id="KW-1185">Reference proteome</keyword>
<proteinExistence type="predicted"/>
<feature type="compositionally biased region" description="Basic and acidic residues" evidence="1">
    <location>
        <begin position="87"/>
        <end position="109"/>
    </location>
</feature>
<feature type="compositionally biased region" description="Low complexity" evidence="1">
    <location>
        <begin position="73"/>
        <end position="84"/>
    </location>
</feature>
<dbReference type="Proteomes" id="UP001372338">
    <property type="component" value="Unassembled WGS sequence"/>
</dbReference>
<accession>A0AAN9E6U4</accession>
<evidence type="ECO:0000256" key="1">
    <source>
        <dbReference type="SAM" id="MobiDB-lite"/>
    </source>
</evidence>
<evidence type="ECO:0000313" key="3">
    <source>
        <dbReference type="Proteomes" id="UP001372338"/>
    </source>
</evidence>
<dbReference type="EMBL" id="JAYWIO010000008">
    <property type="protein sequence ID" value="KAK7246312.1"/>
    <property type="molecule type" value="Genomic_DNA"/>
</dbReference>
<reference evidence="2 3" key="1">
    <citation type="submission" date="2024-01" db="EMBL/GenBank/DDBJ databases">
        <title>The genomes of 5 underutilized Papilionoideae crops provide insights into root nodulation and disease resistanc.</title>
        <authorList>
            <person name="Yuan L."/>
        </authorList>
    </citation>
    <scope>NUCLEOTIDE SEQUENCE [LARGE SCALE GENOMIC DNA]</scope>
    <source>
        <strain evidence="2">ZHUSHIDOU_FW_LH</strain>
        <tissue evidence="2">Leaf</tissue>
    </source>
</reference>
<sequence length="109" mass="13035">MNIEYLCFDLLLWLWLCSCYTIYNYQLRKLVEFGVVRDFRFEFCRCEDNVGGFLLSSSSFCLINLSRQAGVSHSHTTTHTAQHTTPHHTEKERERKKEKEKNIKTRERN</sequence>
<evidence type="ECO:0000313" key="2">
    <source>
        <dbReference type="EMBL" id="KAK7246312.1"/>
    </source>
</evidence>
<comment type="caution">
    <text evidence="2">The sequence shown here is derived from an EMBL/GenBank/DDBJ whole genome shotgun (WGS) entry which is preliminary data.</text>
</comment>
<protein>
    <submittedName>
        <fullName evidence="2">Uncharacterized protein</fullName>
    </submittedName>
</protein>